<evidence type="ECO:0000313" key="2">
    <source>
        <dbReference type="Proteomes" id="UP000577362"/>
    </source>
</evidence>
<dbReference type="Proteomes" id="UP000577362">
    <property type="component" value="Unassembled WGS sequence"/>
</dbReference>
<keyword evidence="2" id="KW-1185">Reference proteome</keyword>
<dbReference type="EMBL" id="JACIEN010000011">
    <property type="protein sequence ID" value="MBB4020030.1"/>
    <property type="molecule type" value="Genomic_DNA"/>
</dbReference>
<evidence type="ECO:0000313" key="1">
    <source>
        <dbReference type="EMBL" id="MBB4020030.1"/>
    </source>
</evidence>
<sequence>MLAFRLKKLEDRTAKATTANRVVFVDQLSGRMLSKIPSGVGVMIVPTWGEDAQWEEALREQQIKLVSEAREKERALP</sequence>
<comment type="caution">
    <text evidence="1">The sequence shown here is derived from an EMBL/GenBank/DDBJ whole genome shotgun (WGS) entry which is preliminary data.</text>
</comment>
<proteinExistence type="predicted"/>
<gene>
    <name evidence="1" type="ORF">GGR16_005092</name>
</gene>
<organism evidence="1 2">
    <name type="scientific">Chelatococcus caeni</name>
    <dbReference type="NCBI Taxonomy" id="1348468"/>
    <lineage>
        <taxon>Bacteria</taxon>
        <taxon>Pseudomonadati</taxon>
        <taxon>Pseudomonadota</taxon>
        <taxon>Alphaproteobacteria</taxon>
        <taxon>Hyphomicrobiales</taxon>
        <taxon>Chelatococcaceae</taxon>
        <taxon>Chelatococcus</taxon>
    </lineage>
</organism>
<dbReference type="RefSeq" id="WP_183318871.1">
    <property type="nucleotide sequence ID" value="NZ_JACIEN010000011.1"/>
</dbReference>
<dbReference type="AlphaFoldDB" id="A0A840C4L0"/>
<name>A0A840C4L0_9HYPH</name>
<protein>
    <submittedName>
        <fullName evidence="1">Uncharacterized protein</fullName>
    </submittedName>
</protein>
<accession>A0A840C4L0</accession>
<reference evidence="1 2" key="1">
    <citation type="submission" date="2020-08" db="EMBL/GenBank/DDBJ databases">
        <title>Genomic Encyclopedia of Type Strains, Phase IV (KMG-IV): sequencing the most valuable type-strain genomes for metagenomic binning, comparative biology and taxonomic classification.</title>
        <authorList>
            <person name="Goeker M."/>
        </authorList>
    </citation>
    <scope>NUCLEOTIDE SEQUENCE [LARGE SCALE GENOMIC DNA]</scope>
    <source>
        <strain evidence="1 2">DSM 103737</strain>
    </source>
</reference>